<dbReference type="Proteomes" id="UP000279259">
    <property type="component" value="Unassembled WGS sequence"/>
</dbReference>
<organism evidence="4 5">
    <name type="scientific">Saitozyma podzolica</name>
    <dbReference type="NCBI Taxonomy" id="1890683"/>
    <lineage>
        <taxon>Eukaryota</taxon>
        <taxon>Fungi</taxon>
        <taxon>Dikarya</taxon>
        <taxon>Basidiomycota</taxon>
        <taxon>Agaricomycotina</taxon>
        <taxon>Tremellomycetes</taxon>
        <taxon>Tremellales</taxon>
        <taxon>Trimorphomycetaceae</taxon>
        <taxon>Saitozyma</taxon>
    </lineage>
</organism>
<evidence type="ECO:0000256" key="3">
    <source>
        <dbReference type="ARBA" id="ARBA00023134"/>
    </source>
</evidence>
<dbReference type="SMART" id="SM00175">
    <property type="entry name" value="RAB"/>
    <property type="match status" value="1"/>
</dbReference>
<dbReference type="SMART" id="SM00173">
    <property type="entry name" value="RAS"/>
    <property type="match status" value="1"/>
</dbReference>
<dbReference type="PRINTS" id="PR00449">
    <property type="entry name" value="RASTRNSFRMNG"/>
</dbReference>
<dbReference type="GO" id="GO:0003924">
    <property type="term" value="F:GTPase activity"/>
    <property type="evidence" value="ECO:0007669"/>
    <property type="project" value="InterPro"/>
</dbReference>
<dbReference type="InterPro" id="IPR001806">
    <property type="entry name" value="Small_GTPase"/>
</dbReference>
<dbReference type="InterPro" id="IPR005225">
    <property type="entry name" value="Small_GTP-bd"/>
</dbReference>
<dbReference type="InterPro" id="IPR003578">
    <property type="entry name" value="Small_GTPase_Rho"/>
</dbReference>
<dbReference type="STRING" id="1890683.A0A427XMM8"/>
<dbReference type="EMBL" id="RSCD01000036">
    <property type="protein sequence ID" value="RSH80135.1"/>
    <property type="molecule type" value="Genomic_DNA"/>
</dbReference>
<sequence length="226" mass="24449">MAASRNIKCVVVGDGAVGKTCLLISYTTNAFPGEYVPTVFDNYSSQVMVDGMTVSLGLWDTAGQEDYDRLRPLSYPQTDVFLLCFSLVSPPSFENIRTKPAHALVAILSTRTDIPQWWPEIQHHFAATHANRLADHAAPGTPILLVGTKLDLREDPITQEKLRERRQAPIQYSQGSAMATDIKAAKVSATEVRKCGSAGVAKGVSKGRDAVRCLGSMSLAADGAER</sequence>
<dbReference type="Pfam" id="PF00071">
    <property type="entry name" value="Ras"/>
    <property type="match status" value="1"/>
</dbReference>
<proteinExistence type="predicted"/>
<evidence type="ECO:0000256" key="2">
    <source>
        <dbReference type="ARBA" id="ARBA00022741"/>
    </source>
</evidence>
<gene>
    <name evidence="4" type="primary">RAC1_2</name>
    <name evidence="4" type="ORF">EHS25_007240</name>
</gene>
<keyword evidence="2" id="KW-0547">Nucleotide-binding</keyword>
<dbReference type="InterPro" id="IPR027417">
    <property type="entry name" value="P-loop_NTPase"/>
</dbReference>
<accession>A0A427XMM8</accession>
<dbReference type="OrthoDB" id="8830751at2759"/>
<dbReference type="GO" id="GO:0007264">
    <property type="term" value="P:small GTPase-mediated signal transduction"/>
    <property type="evidence" value="ECO:0007669"/>
    <property type="project" value="InterPro"/>
</dbReference>
<reference evidence="4 5" key="1">
    <citation type="submission" date="2018-11" db="EMBL/GenBank/DDBJ databases">
        <title>Genome sequence of Saitozyma podzolica DSM 27192.</title>
        <authorList>
            <person name="Aliyu H."/>
            <person name="Gorte O."/>
            <person name="Ochsenreither K."/>
        </authorList>
    </citation>
    <scope>NUCLEOTIDE SEQUENCE [LARGE SCALE GENOMIC DNA]</scope>
    <source>
        <strain evidence="4 5">DSM 27192</strain>
    </source>
</reference>
<evidence type="ECO:0000256" key="1">
    <source>
        <dbReference type="ARBA" id="ARBA00022481"/>
    </source>
</evidence>
<evidence type="ECO:0000313" key="4">
    <source>
        <dbReference type="EMBL" id="RSH80135.1"/>
    </source>
</evidence>
<dbReference type="NCBIfam" id="TIGR00231">
    <property type="entry name" value="small_GTP"/>
    <property type="match status" value="1"/>
</dbReference>
<dbReference type="SUPFAM" id="SSF52540">
    <property type="entry name" value="P-loop containing nucleoside triphosphate hydrolases"/>
    <property type="match status" value="1"/>
</dbReference>
<evidence type="ECO:0000313" key="5">
    <source>
        <dbReference type="Proteomes" id="UP000279259"/>
    </source>
</evidence>
<dbReference type="AlphaFoldDB" id="A0A427XMM8"/>
<keyword evidence="1" id="KW-0488">Methylation</keyword>
<protein>
    <submittedName>
        <fullName evidence="4">Rho GTPase protein rac1</fullName>
    </submittedName>
</protein>
<dbReference type="SMART" id="SM00174">
    <property type="entry name" value="RHO"/>
    <property type="match status" value="1"/>
</dbReference>
<keyword evidence="5" id="KW-1185">Reference proteome</keyword>
<dbReference type="GO" id="GO:0005525">
    <property type="term" value="F:GTP binding"/>
    <property type="evidence" value="ECO:0007669"/>
    <property type="project" value="UniProtKB-KW"/>
</dbReference>
<dbReference type="PROSITE" id="PS51419">
    <property type="entry name" value="RAB"/>
    <property type="match status" value="1"/>
</dbReference>
<keyword evidence="3" id="KW-0342">GTP-binding</keyword>
<name>A0A427XMM8_9TREE</name>
<dbReference type="PANTHER" id="PTHR24072">
    <property type="entry name" value="RHO FAMILY GTPASE"/>
    <property type="match status" value="1"/>
</dbReference>
<dbReference type="PROSITE" id="PS51421">
    <property type="entry name" value="RAS"/>
    <property type="match status" value="1"/>
</dbReference>
<dbReference type="Gene3D" id="3.40.50.300">
    <property type="entry name" value="P-loop containing nucleotide triphosphate hydrolases"/>
    <property type="match status" value="1"/>
</dbReference>
<comment type="caution">
    <text evidence="4">The sequence shown here is derived from an EMBL/GenBank/DDBJ whole genome shotgun (WGS) entry which is preliminary data.</text>
</comment>
<dbReference type="PROSITE" id="PS51420">
    <property type="entry name" value="RHO"/>
    <property type="match status" value="1"/>
</dbReference>